<gene>
    <name evidence="1" type="ORF">FVE85_0548</name>
</gene>
<dbReference type="OrthoDB" id="537706at2759"/>
<dbReference type="InterPro" id="IPR045287">
    <property type="entry name" value="PAB"/>
</dbReference>
<dbReference type="Proteomes" id="UP000324585">
    <property type="component" value="Unassembled WGS sequence"/>
</dbReference>
<evidence type="ECO:0000313" key="2">
    <source>
        <dbReference type="Proteomes" id="UP000324585"/>
    </source>
</evidence>
<proteinExistence type="predicted"/>
<dbReference type="PANTHER" id="PTHR35115:SF1">
    <property type="entry name" value="PROTEIN IN CHLOROPLAST ATPASE BIOGENESIS, CHLOROPLASTIC"/>
    <property type="match status" value="1"/>
</dbReference>
<dbReference type="OMA" id="NIAQWED"/>
<dbReference type="EMBL" id="VRMN01000002">
    <property type="protein sequence ID" value="KAA8496819.1"/>
    <property type="molecule type" value="Genomic_DNA"/>
</dbReference>
<keyword evidence="2" id="KW-1185">Reference proteome</keyword>
<organism evidence="1 2">
    <name type="scientific">Porphyridium purpureum</name>
    <name type="common">Red alga</name>
    <name type="synonym">Porphyridium cruentum</name>
    <dbReference type="NCBI Taxonomy" id="35688"/>
    <lineage>
        <taxon>Eukaryota</taxon>
        <taxon>Rhodophyta</taxon>
        <taxon>Bangiophyceae</taxon>
        <taxon>Porphyridiales</taxon>
        <taxon>Porphyridiaceae</taxon>
        <taxon>Porphyridium</taxon>
    </lineage>
</organism>
<name>A0A5J4YYW9_PORPP</name>
<evidence type="ECO:0000313" key="1">
    <source>
        <dbReference type="EMBL" id="KAA8496819.1"/>
    </source>
</evidence>
<protein>
    <submittedName>
        <fullName evidence="1">Uncharacterized protein</fullName>
    </submittedName>
</protein>
<accession>A0A5J4YYW9</accession>
<dbReference type="PANTHER" id="PTHR35115">
    <property type="entry name" value="CYCLIN DELTA-3"/>
    <property type="match status" value="1"/>
</dbReference>
<comment type="caution">
    <text evidence="1">The sequence shown here is derived from an EMBL/GenBank/DDBJ whole genome shotgun (WGS) entry which is preliminary data.</text>
</comment>
<sequence length="395" mass="43552">MEGIGFAANYGLPLRVPDQRLHVHSLSWSNPAVEARAASGVLIGPSIRAGRRYRMPSQKTRTRSSSVLITAMSGDAVLPQSDVAKLAEAHEEYIREQCAADPPRYLAATLRALELNGEKLCTEAGKREADHPLVIPLARDEQTGAVSAGLLRWPTPPSGMDMPLVATSLVGPGQLCHIANSCELFIRRQLAYYDFLELKEEFTEADKLAPGLYDAGQVMKSGMGLHKYLMLNVGPFMDVLQTLARGHLDRGDEQSALITCEKMAQSFPGWSHAHAFHARMLASMSDRELEARDAARFAIHLPLMTLDEDLDKVASLAGFQDPTSLGTMFRGLSLDPRESEVQEGKAPEQVSLDRAAYLLDRMVAERTAWNAEAKNELAELYEQSRLPEVARFVRL</sequence>
<dbReference type="AlphaFoldDB" id="A0A5J4YYW9"/>
<reference evidence="2" key="1">
    <citation type="journal article" date="2019" name="Nat. Commun.">
        <title>Expansion of phycobilisome linker gene families in mesophilic red algae.</title>
        <authorList>
            <person name="Lee J."/>
            <person name="Kim D."/>
            <person name="Bhattacharya D."/>
            <person name="Yoon H.S."/>
        </authorList>
    </citation>
    <scope>NUCLEOTIDE SEQUENCE [LARGE SCALE GENOMIC DNA]</scope>
    <source>
        <strain evidence="2">CCMP 1328</strain>
    </source>
</reference>